<evidence type="ECO:0000256" key="9">
    <source>
        <dbReference type="ARBA" id="ARBA00023235"/>
    </source>
</evidence>
<dbReference type="GO" id="GO:0003677">
    <property type="term" value="F:DNA binding"/>
    <property type="evidence" value="ECO:0007669"/>
    <property type="project" value="UniProtKB-KW"/>
</dbReference>
<dbReference type="InterPro" id="IPR023406">
    <property type="entry name" value="Topo_IA_AS"/>
</dbReference>
<dbReference type="SUPFAM" id="SSF57783">
    <property type="entry name" value="Zinc beta-ribbon"/>
    <property type="match status" value="1"/>
</dbReference>
<dbReference type="PRINTS" id="PR00417">
    <property type="entry name" value="PRTPISMRASEI"/>
</dbReference>
<dbReference type="InterPro" id="IPR003602">
    <property type="entry name" value="Topo_IA_DNA-bd_dom"/>
</dbReference>
<dbReference type="Gene3D" id="3.30.65.10">
    <property type="entry name" value="Bacterial Topoisomerase I, domain 1"/>
    <property type="match status" value="2"/>
</dbReference>
<dbReference type="AlphaFoldDB" id="A0A380KCJ0"/>
<evidence type="ECO:0000256" key="6">
    <source>
        <dbReference type="ARBA" id="ARBA00022842"/>
    </source>
</evidence>
<dbReference type="InterPro" id="IPR023405">
    <property type="entry name" value="Topo_IA_core_domain"/>
</dbReference>
<dbReference type="SMART" id="SM00436">
    <property type="entry name" value="TOP1Bc"/>
    <property type="match status" value="1"/>
</dbReference>
<feature type="region of interest" description="Interaction with DNA" evidence="10">
    <location>
        <begin position="184"/>
        <end position="189"/>
    </location>
</feature>
<evidence type="ECO:0000256" key="10">
    <source>
        <dbReference type="HAMAP-Rule" id="MF_00952"/>
    </source>
</evidence>
<dbReference type="PROSITE" id="PS52039">
    <property type="entry name" value="TOPO_IA_2"/>
    <property type="match status" value="1"/>
</dbReference>
<comment type="catalytic activity">
    <reaction evidence="1 10">
        <text>ATP-independent breakage of single-stranded DNA, followed by passage and rejoining.</text>
        <dbReference type="EC" id="5.6.2.1"/>
    </reaction>
</comment>
<keyword evidence="8 10" id="KW-0238">DNA-binding</keyword>
<dbReference type="OrthoDB" id="9804262at2"/>
<sequence>MATATKTTKTKTTTKRKKKTTTKKNLVIVESPAKAKTIEKYLGRNYRVVASVGHIRDLKKSSMSIDFDNNYEPQYINIRGKGPLINDLKKEAKKAKNVFLASDPDREGEAISWHLAHILDLDPKAKNRVVFNEITKDAVKNAFVDPREIDMNLVDAQQARRVLDRIVGYSISPILWKKVKKGLSAGRVQSVALKLIIDRENEIKAFKPEEYWTIDGTFKKGTRKFNASFYGLDGKKHKLQTNDDVKEVLARIKGDDFNVDKVEKKERRRNAPLPYTTSSLQQDAANKINFRTRKTMMVAQQLYEGISLGKSGTQGLITYMRTDSTRISPVAQNDAANFITERFGEKYSKHGSRVKNSASAQDAHEAIRPSNVQQTPESIAKYLDKDQLKLYTLIWNRFVASQMTAAVFDTMKVTLSQNGVIFTANGSQVKFDGYLAVYNDSDKNKMLPDMKEGDTVKKVTTQPEQHFTQPPARYSEATLIKTLEENGVGRPSTYAPTLETIQKRYYVTLSAKRFEPTELGEIVNSLIVEFFPDIVDVAFTAEMETKLDEVELGKEQWQKVIDRFYKPFEKELEKAESEMEKIQIKDEPAGFDCDVCGSPMVIKLGRYGKFYACSNFPECHNTKAITKEIGVTCPLCHKGQVIERKTKRNRIFYGCDRYPECEFTSWDKPVGRDCPKSGDFLVEKKVRGGGKQVICSNEKCDYKEEVVK</sequence>
<feature type="domain" description="Toprim" evidence="12">
    <location>
        <begin position="24"/>
        <end position="134"/>
    </location>
</feature>
<keyword evidence="9 10" id="KW-0413">Isomerase</keyword>
<dbReference type="InterPro" id="IPR034149">
    <property type="entry name" value="TOPRIM_TopoI"/>
</dbReference>
<keyword evidence="15" id="KW-1185">Reference proteome</keyword>
<dbReference type="Pfam" id="PF01751">
    <property type="entry name" value="Toprim"/>
    <property type="match status" value="1"/>
</dbReference>
<evidence type="ECO:0000259" key="13">
    <source>
        <dbReference type="PROSITE" id="PS52039"/>
    </source>
</evidence>
<feature type="site" description="Interaction with DNA" evidence="10">
    <location>
        <position position="54"/>
    </location>
</feature>
<accession>A0A380KCJ0</accession>
<feature type="domain" description="Topo IA-type catalytic" evidence="13">
    <location>
        <begin position="150"/>
        <end position="572"/>
    </location>
</feature>
<proteinExistence type="inferred from homology"/>
<feature type="compositionally biased region" description="Basic residues" evidence="11">
    <location>
        <begin position="8"/>
        <end position="21"/>
    </location>
</feature>
<dbReference type="PANTHER" id="PTHR42785">
    <property type="entry name" value="DNA TOPOISOMERASE, TYPE IA, CORE"/>
    <property type="match status" value="1"/>
</dbReference>
<dbReference type="PROSITE" id="PS00396">
    <property type="entry name" value="TOPO_IA_1"/>
    <property type="match status" value="1"/>
</dbReference>
<keyword evidence="7 10" id="KW-0799">Topoisomerase</keyword>
<keyword evidence="5" id="KW-0862">Zinc</keyword>
<name>A0A380KCJ0_9STRE</name>
<dbReference type="GO" id="GO:0008270">
    <property type="term" value="F:zinc ion binding"/>
    <property type="evidence" value="ECO:0007669"/>
    <property type="project" value="UniProtKB-KW"/>
</dbReference>
<dbReference type="Gene3D" id="1.10.460.10">
    <property type="entry name" value="Topoisomerase I, domain 2"/>
    <property type="match status" value="1"/>
</dbReference>
<dbReference type="Proteomes" id="UP000254924">
    <property type="component" value="Unassembled WGS sequence"/>
</dbReference>
<dbReference type="SMART" id="SM00437">
    <property type="entry name" value="TOP1Ac"/>
    <property type="match status" value="1"/>
</dbReference>
<evidence type="ECO:0000256" key="7">
    <source>
        <dbReference type="ARBA" id="ARBA00023029"/>
    </source>
</evidence>
<comment type="subunit">
    <text evidence="10">Monomer.</text>
</comment>
<evidence type="ECO:0000313" key="15">
    <source>
        <dbReference type="Proteomes" id="UP000254924"/>
    </source>
</evidence>
<feature type="region of interest" description="Disordered" evidence="11">
    <location>
        <begin position="1"/>
        <end position="21"/>
    </location>
</feature>
<dbReference type="GO" id="GO:0006265">
    <property type="term" value="P:DNA topological change"/>
    <property type="evidence" value="ECO:0007669"/>
    <property type="project" value="UniProtKB-UniRule"/>
</dbReference>
<dbReference type="Gene3D" id="1.10.290.10">
    <property type="entry name" value="Topoisomerase I, domain 4"/>
    <property type="match status" value="1"/>
</dbReference>
<feature type="site" description="Interaction with DNA" evidence="10">
    <location>
        <position position="504"/>
    </location>
</feature>
<dbReference type="InterPro" id="IPR003601">
    <property type="entry name" value="Topo_IA_2"/>
</dbReference>
<dbReference type="InterPro" id="IPR028612">
    <property type="entry name" value="Topoisom_1_IA"/>
</dbReference>
<dbReference type="InterPro" id="IPR013498">
    <property type="entry name" value="Topo_IA_Znf"/>
</dbReference>
<dbReference type="NCBIfam" id="TIGR01051">
    <property type="entry name" value="topA_bact"/>
    <property type="match status" value="1"/>
</dbReference>
<evidence type="ECO:0000256" key="11">
    <source>
        <dbReference type="SAM" id="MobiDB-lite"/>
    </source>
</evidence>
<feature type="active site" description="O-(5'-phospho-DNA)-tyrosine intermediate" evidence="10">
    <location>
        <position position="319"/>
    </location>
</feature>
<dbReference type="SUPFAM" id="SSF56712">
    <property type="entry name" value="Prokaryotic type I DNA topoisomerase"/>
    <property type="match status" value="1"/>
</dbReference>
<dbReference type="InterPro" id="IPR000380">
    <property type="entry name" value="Topo_IA"/>
</dbReference>
<dbReference type="InterPro" id="IPR005733">
    <property type="entry name" value="TopoI_bac-type"/>
</dbReference>
<evidence type="ECO:0000256" key="8">
    <source>
        <dbReference type="ARBA" id="ARBA00023125"/>
    </source>
</evidence>
<dbReference type="PROSITE" id="PS50880">
    <property type="entry name" value="TOPRIM"/>
    <property type="match status" value="1"/>
</dbReference>
<keyword evidence="6" id="KW-0460">Magnesium</keyword>
<dbReference type="InterPro" id="IPR006171">
    <property type="entry name" value="TOPRIM_dom"/>
</dbReference>
<dbReference type="Gene3D" id="2.70.20.10">
    <property type="entry name" value="Topoisomerase I, domain 3"/>
    <property type="match status" value="1"/>
</dbReference>
<evidence type="ECO:0000259" key="12">
    <source>
        <dbReference type="PROSITE" id="PS50880"/>
    </source>
</evidence>
<evidence type="ECO:0000313" key="14">
    <source>
        <dbReference type="EMBL" id="SUN61856.1"/>
    </source>
</evidence>
<gene>
    <name evidence="10 14" type="primary">topA</name>
    <name evidence="14" type="ORF">NCTC12224_01616</name>
</gene>
<protein>
    <recommendedName>
        <fullName evidence="10">DNA topoisomerase 1</fullName>
        <ecNumber evidence="10">5.6.2.1</ecNumber>
    </recommendedName>
    <alternativeName>
        <fullName evidence="10">DNA topoisomerase I</fullName>
    </alternativeName>
</protein>
<evidence type="ECO:0000256" key="2">
    <source>
        <dbReference type="ARBA" id="ARBA00009446"/>
    </source>
</evidence>
<dbReference type="SMART" id="SM00493">
    <property type="entry name" value="TOPRIM"/>
    <property type="match status" value="1"/>
</dbReference>
<dbReference type="Pfam" id="PF01131">
    <property type="entry name" value="Topoisom_bac"/>
    <property type="match status" value="1"/>
</dbReference>
<dbReference type="GO" id="GO:0003917">
    <property type="term" value="F:DNA topoisomerase type I (single strand cut, ATP-independent) activity"/>
    <property type="evidence" value="ECO:0007669"/>
    <property type="project" value="UniProtKB-UniRule"/>
</dbReference>
<dbReference type="Pfam" id="PF01396">
    <property type="entry name" value="Zn_ribbon_Top1"/>
    <property type="match status" value="3"/>
</dbReference>
<dbReference type="CDD" id="cd03363">
    <property type="entry name" value="TOPRIM_TopoIA_TopoI"/>
    <property type="match status" value="1"/>
</dbReference>
<reference evidence="14 15" key="1">
    <citation type="submission" date="2018-06" db="EMBL/GenBank/DDBJ databases">
        <authorList>
            <consortium name="Pathogen Informatics"/>
            <person name="Doyle S."/>
        </authorList>
    </citation>
    <scope>NUCLEOTIDE SEQUENCE [LARGE SCALE GENOMIC DNA]</scope>
    <source>
        <strain evidence="14 15">NCTC12224</strain>
    </source>
</reference>
<dbReference type="EC" id="5.6.2.1" evidence="10"/>
<keyword evidence="4" id="KW-0863">Zinc-finger</keyword>
<feature type="site" description="Interaction with DNA" evidence="10">
    <location>
        <position position="169"/>
    </location>
</feature>
<comment type="function">
    <text evidence="10">Releases the supercoiling and torsional tension of DNA, which is introduced during the DNA replication and transcription, by transiently cleaving and rejoining one strand of the DNA duplex. Introduces a single-strand break via transesterification at a target site in duplex DNA. The scissile phosphodiester is attacked by the catalytic tyrosine of the enzyme, resulting in the formation of a DNA-(5'-phosphotyrosyl)-enzyme intermediate and the expulsion of a 3'-OH DNA strand. The free DNA strand then undergoes passage around the unbroken strand, thus removing DNA supercoils. Finally, in the religation step, the DNA 3'-OH attacks the covalent intermediate to expel the active-site tyrosine and restore the DNA phosphodiester backbone.</text>
</comment>
<dbReference type="EMBL" id="UHFN01000007">
    <property type="protein sequence ID" value="SUN61856.1"/>
    <property type="molecule type" value="Genomic_DNA"/>
</dbReference>
<evidence type="ECO:0000256" key="3">
    <source>
        <dbReference type="ARBA" id="ARBA00022723"/>
    </source>
</evidence>
<dbReference type="PANTHER" id="PTHR42785:SF1">
    <property type="entry name" value="DNA TOPOISOMERASE"/>
    <property type="match status" value="1"/>
</dbReference>
<comment type="similarity">
    <text evidence="2 10">Belongs to the type IA topoisomerase family.</text>
</comment>
<feature type="site" description="Interaction with DNA" evidence="10">
    <location>
        <position position="176"/>
    </location>
</feature>
<evidence type="ECO:0000256" key="5">
    <source>
        <dbReference type="ARBA" id="ARBA00022833"/>
    </source>
</evidence>
<organism evidence="14 15">
    <name type="scientific">Streptococcus hyointestinalis</name>
    <dbReference type="NCBI Taxonomy" id="1337"/>
    <lineage>
        <taxon>Bacteria</taxon>
        <taxon>Bacillati</taxon>
        <taxon>Bacillota</taxon>
        <taxon>Bacilli</taxon>
        <taxon>Lactobacillales</taxon>
        <taxon>Streptococcaceae</taxon>
        <taxon>Streptococcus</taxon>
    </lineage>
</organism>
<dbReference type="HAMAP" id="MF_00952">
    <property type="entry name" value="Topoisom_1_prok"/>
    <property type="match status" value="1"/>
</dbReference>
<dbReference type="CDD" id="cd00186">
    <property type="entry name" value="TOP1Ac"/>
    <property type="match status" value="1"/>
</dbReference>
<feature type="site" description="Interaction with DNA" evidence="10">
    <location>
        <position position="321"/>
    </location>
</feature>
<dbReference type="InterPro" id="IPR013824">
    <property type="entry name" value="Topo_IA_cen_sub1"/>
</dbReference>
<feature type="site" description="Interaction with DNA" evidence="10">
    <location>
        <position position="160"/>
    </location>
</feature>
<dbReference type="GO" id="GO:0005694">
    <property type="term" value="C:chromosome"/>
    <property type="evidence" value="ECO:0007669"/>
    <property type="project" value="InterPro"/>
</dbReference>
<evidence type="ECO:0000256" key="4">
    <source>
        <dbReference type="ARBA" id="ARBA00022771"/>
    </source>
</evidence>
<dbReference type="InterPro" id="IPR013497">
    <property type="entry name" value="Topo_IA_cen"/>
</dbReference>
<dbReference type="InterPro" id="IPR013825">
    <property type="entry name" value="Topo_IA_cen_sub2"/>
</dbReference>
<keyword evidence="3" id="KW-0479">Metal-binding</keyword>
<dbReference type="Gene3D" id="3.40.50.140">
    <property type="match status" value="1"/>
</dbReference>
<evidence type="ECO:0000256" key="1">
    <source>
        <dbReference type="ARBA" id="ARBA00000213"/>
    </source>
</evidence>
<dbReference type="InterPro" id="IPR013826">
    <property type="entry name" value="Topo_IA_cen_sub3"/>
</dbReference>
<feature type="site" description="Interaction with DNA" evidence="10">
    <location>
        <position position="164"/>
    </location>
</feature>
<feature type="site" description="Interaction with DNA" evidence="10">
    <location>
        <position position="161"/>
    </location>
</feature>